<dbReference type="InterPro" id="IPR045177">
    <property type="entry name" value="FDM1-5/IDN2"/>
</dbReference>
<proteinExistence type="predicted"/>
<reference evidence="4" key="2">
    <citation type="journal article" date="2017" name="Nat. Plants">
        <title>The Aegilops tauschii genome reveals multiple impacts of transposons.</title>
        <authorList>
            <person name="Zhao G."/>
            <person name="Zou C."/>
            <person name="Li K."/>
            <person name="Wang K."/>
            <person name="Li T."/>
            <person name="Gao L."/>
            <person name="Zhang X."/>
            <person name="Wang H."/>
            <person name="Yang Z."/>
            <person name="Liu X."/>
            <person name="Jiang W."/>
            <person name="Mao L."/>
            <person name="Kong X."/>
            <person name="Jiao Y."/>
            <person name="Jia J."/>
        </authorList>
    </citation>
    <scope>NUCLEOTIDE SEQUENCE [LARGE SCALE GENOMIC DNA]</scope>
    <source>
        <strain evidence="4">cv. AL8/78</strain>
    </source>
</reference>
<name>A0A453JXG4_AEGTS</name>
<dbReference type="EnsemblPlants" id="AET5Gv20222600.10">
    <property type="protein sequence ID" value="AET5Gv20222600.10"/>
    <property type="gene ID" value="AET5Gv20222600"/>
</dbReference>
<dbReference type="Pfam" id="PF03469">
    <property type="entry name" value="XH"/>
    <property type="match status" value="1"/>
</dbReference>
<dbReference type="AlphaFoldDB" id="A0A453JXG4"/>
<reference evidence="3" key="3">
    <citation type="journal article" date="2017" name="Nature">
        <title>Genome sequence of the progenitor of the wheat D genome Aegilops tauschii.</title>
        <authorList>
            <person name="Luo M.C."/>
            <person name="Gu Y.Q."/>
            <person name="Puiu D."/>
            <person name="Wang H."/>
            <person name="Twardziok S.O."/>
            <person name="Deal K.R."/>
            <person name="Huo N."/>
            <person name="Zhu T."/>
            <person name="Wang L."/>
            <person name="Wang Y."/>
            <person name="McGuire P.E."/>
            <person name="Liu S."/>
            <person name="Long H."/>
            <person name="Ramasamy R.K."/>
            <person name="Rodriguez J.C."/>
            <person name="Van S.L."/>
            <person name="Yuan L."/>
            <person name="Wang Z."/>
            <person name="Xia Z."/>
            <person name="Xiao L."/>
            <person name="Anderson O.D."/>
            <person name="Ouyang S."/>
            <person name="Liang Y."/>
            <person name="Zimin A.V."/>
            <person name="Pertea G."/>
            <person name="Qi P."/>
            <person name="Bennetzen J.L."/>
            <person name="Dai X."/>
            <person name="Dawson M.W."/>
            <person name="Muller H.G."/>
            <person name="Kugler K."/>
            <person name="Rivarola-Duarte L."/>
            <person name="Spannagl M."/>
            <person name="Mayer K.F.X."/>
            <person name="Lu F.H."/>
            <person name="Bevan M.W."/>
            <person name="Leroy P."/>
            <person name="Li P."/>
            <person name="You F.M."/>
            <person name="Sun Q."/>
            <person name="Liu Z."/>
            <person name="Lyons E."/>
            <person name="Wicker T."/>
            <person name="Salzberg S.L."/>
            <person name="Devos K.M."/>
            <person name="Dvorak J."/>
        </authorList>
    </citation>
    <scope>NUCLEOTIDE SEQUENCE [LARGE SCALE GENOMIC DNA]</scope>
    <source>
        <strain evidence="3">cv. AL8/78</strain>
    </source>
</reference>
<keyword evidence="4" id="KW-1185">Reference proteome</keyword>
<dbReference type="PANTHER" id="PTHR21596:SF64">
    <property type="entry name" value="FACTOR OF DNA METHYLATION 1-5_IDN2 DOMAIN-CONTAINING PROTEIN"/>
    <property type="match status" value="1"/>
</dbReference>
<evidence type="ECO:0000256" key="1">
    <source>
        <dbReference type="SAM" id="MobiDB-lite"/>
    </source>
</evidence>
<dbReference type="Proteomes" id="UP000015105">
    <property type="component" value="Chromosome 5D"/>
</dbReference>
<reference evidence="3" key="4">
    <citation type="submission" date="2019-03" db="UniProtKB">
        <authorList>
            <consortium name="EnsemblPlants"/>
        </authorList>
    </citation>
    <scope>IDENTIFICATION</scope>
</reference>
<reference evidence="4" key="1">
    <citation type="journal article" date="2014" name="Science">
        <title>Ancient hybridizations among the ancestral genomes of bread wheat.</title>
        <authorList>
            <consortium name="International Wheat Genome Sequencing Consortium,"/>
            <person name="Marcussen T."/>
            <person name="Sandve S.R."/>
            <person name="Heier L."/>
            <person name="Spannagl M."/>
            <person name="Pfeifer M."/>
            <person name="Jakobsen K.S."/>
            <person name="Wulff B.B."/>
            <person name="Steuernagel B."/>
            <person name="Mayer K.F."/>
            <person name="Olsen O.A."/>
        </authorList>
    </citation>
    <scope>NUCLEOTIDE SEQUENCE [LARGE SCALE GENOMIC DNA]</scope>
    <source>
        <strain evidence="4">cv. AL8/78</strain>
    </source>
</reference>
<reference evidence="3" key="5">
    <citation type="journal article" date="2021" name="G3 (Bethesda)">
        <title>Aegilops tauschii genome assembly Aet v5.0 features greater sequence contiguity and improved annotation.</title>
        <authorList>
            <person name="Wang L."/>
            <person name="Zhu T."/>
            <person name="Rodriguez J.C."/>
            <person name="Deal K.R."/>
            <person name="Dubcovsky J."/>
            <person name="McGuire P.E."/>
            <person name="Lux T."/>
            <person name="Spannagl M."/>
            <person name="Mayer K.F.X."/>
            <person name="Baldrich P."/>
            <person name="Meyers B.C."/>
            <person name="Huo N."/>
            <person name="Gu Y.Q."/>
            <person name="Zhou H."/>
            <person name="Devos K.M."/>
            <person name="Bennetzen J.L."/>
            <person name="Unver T."/>
            <person name="Budak H."/>
            <person name="Gulick P.J."/>
            <person name="Galiba G."/>
            <person name="Kalapos B."/>
            <person name="Nelson D.R."/>
            <person name="Li P."/>
            <person name="You F.M."/>
            <person name="Luo M.C."/>
            <person name="Dvorak J."/>
        </authorList>
    </citation>
    <scope>NUCLEOTIDE SEQUENCE [LARGE SCALE GENOMIC DNA]</scope>
    <source>
        <strain evidence="3">cv. AL8/78</strain>
    </source>
</reference>
<dbReference type="PANTHER" id="PTHR21596">
    <property type="entry name" value="RIBONUCLEASE P SUBUNIT P38"/>
    <property type="match status" value="1"/>
</dbReference>
<organism evidence="3 4">
    <name type="scientific">Aegilops tauschii subsp. strangulata</name>
    <name type="common">Goatgrass</name>
    <dbReference type="NCBI Taxonomy" id="200361"/>
    <lineage>
        <taxon>Eukaryota</taxon>
        <taxon>Viridiplantae</taxon>
        <taxon>Streptophyta</taxon>
        <taxon>Embryophyta</taxon>
        <taxon>Tracheophyta</taxon>
        <taxon>Spermatophyta</taxon>
        <taxon>Magnoliopsida</taxon>
        <taxon>Liliopsida</taxon>
        <taxon>Poales</taxon>
        <taxon>Poaceae</taxon>
        <taxon>BOP clade</taxon>
        <taxon>Pooideae</taxon>
        <taxon>Triticodae</taxon>
        <taxon>Triticeae</taxon>
        <taxon>Triticinae</taxon>
        <taxon>Aegilops</taxon>
    </lineage>
</organism>
<evidence type="ECO:0000259" key="2">
    <source>
        <dbReference type="Pfam" id="PF03469"/>
    </source>
</evidence>
<evidence type="ECO:0000313" key="4">
    <source>
        <dbReference type="Proteomes" id="UP000015105"/>
    </source>
</evidence>
<feature type="domain" description="Factor of DNA methylation 1-5/IDN2" evidence="2">
    <location>
        <begin position="181"/>
        <end position="309"/>
    </location>
</feature>
<feature type="compositionally biased region" description="Acidic residues" evidence="1">
    <location>
        <begin position="123"/>
        <end position="133"/>
    </location>
</feature>
<protein>
    <recommendedName>
        <fullName evidence="2">Factor of DNA methylation 1-5/IDN2 domain-containing protein</fullName>
    </recommendedName>
</protein>
<evidence type="ECO:0000313" key="3">
    <source>
        <dbReference type="EnsemblPlants" id="AET5Gv20222600.10"/>
    </source>
</evidence>
<feature type="compositionally biased region" description="Low complexity" evidence="1">
    <location>
        <begin position="94"/>
        <end position="107"/>
    </location>
</feature>
<dbReference type="InterPro" id="IPR005379">
    <property type="entry name" value="FDM1-5/IDN2_XH"/>
</dbReference>
<dbReference type="Gramene" id="AET5Gv20222600.10">
    <property type="protein sequence ID" value="AET5Gv20222600.10"/>
    <property type="gene ID" value="AET5Gv20222600"/>
</dbReference>
<dbReference type="STRING" id="200361.A0A453JXG4"/>
<accession>A0A453JXG4</accession>
<sequence length="337" mass="38129">MAETGDAGRLPTSLDVLASDVHSRLEFHRYAFMDCVGIKNALHCVIEERENLQQRQNAIDQLVAEKDSLTKKNEELAAELESLKEQLQARESSDQQQGSGFQQSHSGMAHPRLMPKRKRQSGDEDVDEHELMEDLSVIDNPDQVLNTELEATRKEISDIHSKLIEGFTDLSTTGGRNIALKNIGQLDDRPFLAACRKKLPAEEAREKAKEVHRVWQGHIQNPEWNPFKTVTVEGIPKEIIDVDDDKLQGLCAAWGEGVHKAVVSCLVEIQESGRLGDRNIVPEVWNYKCKRKATHSESIEYLFGQVKRLSDAKSRTRRAQDDLVGAWWCNRMMTHSG</sequence>
<dbReference type="GO" id="GO:0080188">
    <property type="term" value="P:gene silencing by siRNA-directed DNA methylation"/>
    <property type="evidence" value="ECO:0007669"/>
    <property type="project" value="InterPro"/>
</dbReference>
<feature type="region of interest" description="Disordered" evidence="1">
    <location>
        <begin position="86"/>
        <end position="135"/>
    </location>
</feature>